<reference evidence="2 3" key="1">
    <citation type="journal article" date="2018" name="Front. Plant Sci.">
        <title>Red Clover (Trifolium pratense) and Zigzag Clover (T. medium) - A Picture of Genomic Similarities and Differences.</title>
        <authorList>
            <person name="Dluhosova J."/>
            <person name="Istvanek J."/>
            <person name="Nedelnik J."/>
            <person name="Repkova J."/>
        </authorList>
    </citation>
    <scope>NUCLEOTIDE SEQUENCE [LARGE SCALE GENOMIC DNA]</scope>
    <source>
        <strain evidence="3">cv. 10/8</strain>
        <tissue evidence="2">Leaf</tissue>
    </source>
</reference>
<name>A0A392P1J4_9FABA</name>
<dbReference type="EMBL" id="LXQA010060179">
    <property type="protein sequence ID" value="MCI05921.1"/>
    <property type="molecule type" value="Genomic_DNA"/>
</dbReference>
<protein>
    <submittedName>
        <fullName evidence="2">Uncharacterized protein</fullName>
    </submittedName>
</protein>
<dbReference type="AlphaFoldDB" id="A0A392P1J4"/>
<organism evidence="2 3">
    <name type="scientific">Trifolium medium</name>
    <dbReference type="NCBI Taxonomy" id="97028"/>
    <lineage>
        <taxon>Eukaryota</taxon>
        <taxon>Viridiplantae</taxon>
        <taxon>Streptophyta</taxon>
        <taxon>Embryophyta</taxon>
        <taxon>Tracheophyta</taxon>
        <taxon>Spermatophyta</taxon>
        <taxon>Magnoliopsida</taxon>
        <taxon>eudicotyledons</taxon>
        <taxon>Gunneridae</taxon>
        <taxon>Pentapetalae</taxon>
        <taxon>rosids</taxon>
        <taxon>fabids</taxon>
        <taxon>Fabales</taxon>
        <taxon>Fabaceae</taxon>
        <taxon>Papilionoideae</taxon>
        <taxon>50 kb inversion clade</taxon>
        <taxon>NPAAA clade</taxon>
        <taxon>Hologalegina</taxon>
        <taxon>IRL clade</taxon>
        <taxon>Trifolieae</taxon>
        <taxon>Trifolium</taxon>
    </lineage>
</organism>
<comment type="caution">
    <text evidence="2">The sequence shown here is derived from an EMBL/GenBank/DDBJ whole genome shotgun (WGS) entry which is preliminary data.</text>
</comment>
<evidence type="ECO:0000313" key="3">
    <source>
        <dbReference type="Proteomes" id="UP000265520"/>
    </source>
</evidence>
<accession>A0A392P1J4</accession>
<keyword evidence="3" id="KW-1185">Reference proteome</keyword>
<feature type="coiled-coil region" evidence="1">
    <location>
        <begin position="1"/>
        <end position="28"/>
    </location>
</feature>
<keyword evidence="1" id="KW-0175">Coiled coil</keyword>
<proteinExistence type="predicted"/>
<evidence type="ECO:0000313" key="2">
    <source>
        <dbReference type="EMBL" id="MCI05921.1"/>
    </source>
</evidence>
<sequence>MADFEATLRELDQKIMRMQQTIARLQEDHANPPTQEVREARLQQETDDLNNLVAEHDALTIAMQTITLGQIEGAGQ</sequence>
<evidence type="ECO:0000256" key="1">
    <source>
        <dbReference type="SAM" id="Coils"/>
    </source>
</evidence>
<dbReference type="Proteomes" id="UP000265520">
    <property type="component" value="Unassembled WGS sequence"/>
</dbReference>